<feature type="compositionally biased region" description="Low complexity" evidence="1">
    <location>
        <begin position="767"/>
        <end position="776"/>
    </location>
</feature>
<feature type="domain" description="Protein kinase" evidence="2">
    <location>
        <begin position="639"/>
        <end position="837"/>
    </location>
</feature>
<dbReference type="InterPro" id="IPR011009">
    <property type="entry name" value="Kinase-like_dom_sf"/>
</dbReference>
<feature type="compositionally biased region" description="Low complexity" evidence="1">
    <location>
        <begin position="546"/>
        <end position="558"/>
    </location>
</feature>
<dbReference type="RefSeq" id="XP_018267966.1">
    <property type="nucleotide sequence ID" value="XM_018418279.1"/>
</dbReference>
<evidence type="ECO:0000313" key="4">
    <source>
        <dbReference type="Proteomes" id="UP000053890"/>
    </source>
</evidence>
<dbReference type="OrthoDB" id="2521236at2759"/>
<dbReference type="GO" id="GO:0005524">
    <property type="term" value="F:ATP binding"/>
    <property type="evidence" value="ECO:0007669"/>
    <property type="project" value="InterPro"/>
</dbReference>
<feature type="region of interest" description="Disordered" evidence="1">
    <location>
        <begin position="546"/>
        <end position="569"/>
    </location>
</feature>
<protein>
    <recommendedName>
        <fullName evidence="2">Protein kinase domain-containing protein</fullName>
    </recommendedName>
</protein>
<feature type="compositionally biased region" description="Low complexity" evidence="1">
    <location>
        <begin position="388"/>
        <end position="409"/>
    </location>
</feature>
<evidence type="ECO:0000259" key="2">
    <source>
        <dbReference type="PROSITE" id="PS50011"/>
    </source>
</evidence>
<dbReference type="PROSITE" id="PS50011">
    <property type="entry name" value="PROTEIN_KINASE_DOM"/>
    <property type="match status" value="1"/>
</dbReference>
<feature type="region of interest" description="Disordered" evidence="1">
    <location>
        <begin position="317"/>
        <end position="345"/>
    </location>
</feature>
<sequence length="837" mass="90125">MASLLHQLRALRSIRTPVLLPVPDNVASSSTSQHQPFHRLDACGFVVCKPDLAQVLSEQLCGALEQQAAGSCLPGRTVDMLQLALDDFHDKAPLSDYHDAMIAHSHVDLVRALEAVVPDLDVLVGISQQRTTRALAIPQRAVPAHDPQGYAVAARIKPDLTLARQFRPSLSEQAVVTIEVKTPSASEPVSGLFARTAQALQDGDVVRWSELEDADVRSVLKKEIVAAVSYGHNMFVLSDLYTYLVGAIVWTSTDQYHVVVSGLERVSPDLPDSSNFLLTLLGAFYDQHLALTAGLALEVRRLVDAATASQARRAPARAVGPSFVADSNAPPAPRRTSRNQSTVNGSTRCAGLTELFSSKILVCTYPDGTSFRARRVLTSPSPSPSPTPSSARTHSPTSSLTSSASSTSLPPNPSPRSSPLDSLVGAGLSSYVYSFTLDSVPCVAKVARRGLDAAHAVEREIFWSTRPDVAALARDDNLVLVEAVYEREGDGRPVLLMRDGGRALERWEELDREQSTSLVLSVLRLHQLAHLVHGDLAPRNVVVPVPVPSSSSSPASPSTRPPRPSPTPRLIDLGHATEHDRACKGRECAEVRQLVGELALEPLELDEVGRRAASEGLVCERASERAPHIPSSNAAAAAVHLRDLLATSSRARVYTCTLDDDDEPYVVKISRGEGADELEHEALLLARSEVRALGDDVAQAEAAFCTADGRIMLVERDGGDALEMWDDLTERQRTSLVLSVLRLHQLAHLVHGDLAPRNVVVPPPSSSPSSPSISPSTRPPRPSPTPRLIDLGHAAEHDQACKGRECAEVRQLVGELALEPLELDEVGRRAASEGLLW</sequence>
<dbReference type="OMA" id="CKGRECA"/>
<proteinExistence type="predicted"/>
<feature type="region of interest" description="Disordered" evidence="1">
    <location>
        <begin position="756"/>
        <end position="788"/>
    </location>
</feature>
<evidence type="ECO:0000256" key="1">
    <source>
        <dbReference type="SAM" id="MobiDB-lite"/>
    </source>
</evidence>
<reference evidence="3 4" key="1">
    <citation type="journal article" date="2015" name="Front. Microbiol.">
        <title>Genome sequence of the plant growth promoting endophytic yeast Rhodotorula graminis WP1.</title>
        <authorList>
            <person name="Firrincieli A."/>
            <person name="Otillar R."/>
            <person name="Salamov A."/>
            <person name="Schmutz J."/>
            <person name="Khan Z."/>
            <person name="Redman R.S."/>
            <person name="Fleck N.D."/>
            <person name="Lindquist E."/>
            <person name="Grigoriev I.V."/>
            <person name="Doty S.L."/>
        </authorList>
    </citation>
    <scope>NUCLEOTIDE SEQUENCE [LARGE SCALE GENOMIC DNA]</scope>
    <source>
        <strain evidence="3 4">WP1</strain>
    </source>
</reference>
<keyword evidence="4" id="KW-1185">Reference proteome</keyword>
<dbReference type="InterPro" id="IPR000719">
    <property type="entry name" value="Prot_kinase_dom"/>
</dbReference>
<dbReference type="SUPFAM" id="SSF56112">
    <property type="entry name" value="Protein kinase-like (PK-like)"/>
    <property type="match status" value="2"/>
</dbReference>
<gene>
    <name evidence="3" type="ORF">RHOBADRAFT_56296</name>
</gene>
<dbReference type="PANTHER" id="PTHR48125:SF10">
    <property type="entry name" value="OS12G0136300 PROTEIN"/>
    <property type="match status" value="1"/>
</dbReference>
<accession>A0A0N8PZC2</accession>
<dbReference type="GeneID" id="28978726"/>
<dbReference type="InterPro" id="IPR008266">
    <property type="entry name" value="Tyr_kinase_AS"/>
</dbReference>
<dbReference type="GO" id="GO:0004672">
    <property type="term" value="F:protein kinase activity"/>
    <property type="evidence" value="ECO:0007669"/>
    <property type="project" value="InterPro"/>
</dbReference>
<evidence type="ECO:0000313" key="3">
    <source>
        <dbReference type="EMBL" id="KPV71917.1"/>
    </source>
</evidence>
<organism evidence="3 4">
    <name type="scientific">Rhodotorula graminis (strain WP1)</name>
    <dbReference type="NCBI Taxonomy" id="578459"/>
    <lineage>
        <taxon>Eukaryota</taxon>
        <taxon>Fungi</taxon>
        <taxon>Dikarya</taxon>
        <taxon>Basidiomycota</taxon>
        <taxon>Pucciniomycotina</taxon>
        <taxon>Microbotryomycetes</taxon>
        <taxon>Sporidiobolales</taxon>
        <taxon>Sporidiobolaceae</taxon>
        <taxon>Rhodotorula</taxon>
    </lineage>
</organism>
<name>A0A0N8PZC2_RHOGW</name>
<dbReference type="EMBL" id="KQ474090">
    <property type="protein sequence ID" value="KPV71917.1"/>
    <property type="molecule type" value="Genomic_DNA"/>
</dbReference>
<dbReference type="PROSITE" id="PS00109">
    <property type="entry name" value="PROTEIN_KINASE_TYR"/>
    <property type="match status" value="2"/>
</dbReference>
<dbReference type="AlphaFoldDB" id="A0A0N8PZC2"/>
<dbReference type="Proteomes" id="UP000053890">
    <property type="component" value="Unassembled WGS sequence"/>
</dbReference>
<dbReference type="STRING" id="578459.A0A0N8PZC2"/>
<dbReference type="PANTHER" id="PTHR48125">
    <property type="entry name" value="LP07818P1"/>
    <property type="match status" value="1"/>
</dbReference>
<feature type="region of interest" description="Disordered" evidence="1">
    <location>
        <begin position="374"/>
        <end position="421"/>
    </location>
</feature>